<dbReference type="GeneTree" id="ENSGT00390000005895"/>
<sequence length="184" mass="21076">MLPRMHSSYRQLSDQGGGHGPLFRIPHLLPPTPPPLSLSLSVTYLSTLLGWQIGGWFRWRGSILDLHSGALSMGKQVSGLYRHFREQIMDVFSEEDVRLNREVRGRIQAVVATTFDLDPPLLYLTEPTFFSRVNSTLAKTQQDEHWHLHIDKNTTVGSQPWGTRGPGKRTAYEIIKRVWSLHMY</sequence>
<reference evidence="1" key="2">
    <citation type="submission" date="2025-08" db="UniProtKB">
        <authorList>
            <consortium name="Ensembl"/>
        </authorList>
    </citation>
    <scope>IDENTIFICATION</scope>
</reference>
<protein>
    <submittedName>
        <fullName evidence="1">2-oxoglutarate and iron dependent oxygenase domain containing 3</fullName>
    </submittedName>
</protein>
<evidence type="ECO:0000313" key="1">
    <source>
        <dbReference type="Ensembl" id="ENSOMYP00000129684.1"/>
    </source>
</evidence>
<proteinExistence type="predicted"/>
<dbReference type="InterPro" id="IPR039210">
    <property type="entry name" value="OGFOD3"/>
</dbReference>
<accession>A0A8K9X8I1</accession>
<dbReference type="Ensembl" id="ENSOMYT00000130473.1">
    <property type="protein sequence ID" value="ENSOMYP00000129684.1"/>
    <property type="gene ID" value="ENSOMYG00000061834.1"/>
</dbReference>
<organism evidence="1 2">
    <name type="scientific">Oncorhynchus mykiss</name>
    <name type="common">Rainbow trout</name>
    <name type="synonym">Salmo gairdneri</name>
    <dbReference type="NCBI Taxonomy" id="8022"/>
    <lineage>
        <taxon>Eukaryota</taxon>
        <taxon>Metazoa</taxon>
        <taxon>Chordata</taxon>
        <taxon>Craniata</taxon>
        <taxon>Vertebrata</taxon>
        <taxon>Euteleostomi</taxon>
        <taxon>Actinopterygii</taxon>
        <taxon>Neopterygii</taxon>
        <taxon>Teleostei</taxon>
        <taxon>Protacanthopterygii</taxon>
        <taxon>Salmoniformes</taxon>
        <taxon>Salmonidae</taxon>
        <taxon>Salmoninae</taxon>
        <taxon>Oncorhynchus</taxon>
    </lineage>
</organism>
<reference evidence="1" key="3">
    <citation type="submission" date="2025-09" db="UniProtKB">
        <authorList>
            <consortium name="Ensembl"/>
        </authorList>
    </citation>
    <scope>IDENTIFICATION</scope>
</reference>
<dbReference type="PANTHER" id="PTHR14650">
    <property type="entry name" value="PROLYL HYDROXYLASE-RELATED"/>
    <property type="match status" value="1"/>
</dbReference>
<dbReference type="AlphaFoldDB" id="A0A8K9X8I1"/>
<dbReference type="Proteomes" id="UP000694395">
    <property type="component" value="Chromosome 16"/>
</dbReference>
<keyword evidence="2" id="KW-1185">Reference proteome</keyword>
<reference evidence="1" key="1">
    <citation type="submission" date="2020-07" db="EMBL/GenBank/DDBJ databases">
        <title>A long reads based de novo assembly of the rainbow trout Arlee double haploid line genome.</title>
        <authorList>
            <person name="Gao G."/>
            <person name="Palti Y."/>
        </authorList>
    </citation>
    <scope>NUCLEOTIDE SEQUENCE [LARGE SCALE GENOMIC DNA]</scope>
</reference>
<dbReference type="GO" id="GO:0016020">
    <property type="term" value="C:membrane"/>
    <property type="evidence" value="ECO:0007669"/>
    <property type="project" value="TreeGrafter"/>
</dbReference>
<evidence type="ECO:0000313" key="2">
    <source>
        <dbReference type="Proteomes" id="UP000694395"/>
    </source>
</evidence>
<dbReference type="PANTHER" id="PTHR14650:SF1">
    <property type="entry name" value="2-OXOGLUTARATE AND IRON-DEPENDENT OXYGENASE DOMAIN-CONTAINING PROTEIN 3"/>
    <property type="match status" value="1"/>
</dbReference>
<name>A0A8K9X8I1_ONCMY</name>